<keyword evidence="6" id="KW-1133">Transmembrane helix</keyword>
<feature type="domain" description="ABC transporter" evidence="8">
    <location>
        <begin position="12"/>
        <end position="252"/>
    </location>
</feature>
<feature type="non-terminal residue" evidence="9">
    <location>
        <position position="265"/>
    </location>
</feature>
<dbReference type="PROSITE" id="PS00211">
    <property type="entry name" value="ABC_TRANSPORTER_1"/>
    <property type="match status" value="1"/>
</dbReference>
<evidence type="ECO:0000256" key="1">
    <source>
        <dbReference type="ARBA" id="ARBA00004141"/>
    </source>
</evidence>
<dbReference type="GO" id="GO:0016020">
    <property type="term" value="C:membrane"/>
    <property type="evidence" value="ECO:0007669"/>
    <property type="project" value="UniProtKB-SubCell"/>
</dbReference>
<evidence type="ECO:0000256" key="2">
    <source>
        <dbReference type="ARBA" id="ARBA00022448"/>
    </source>
</evidence>
<dbReference type="OrthoDB" id="66620at2759"/>
<dbReference type="FunCoup" id="D2V651">
    <property type="interactions" value="67"/>
</dbReference>
<dbReference type="eggNOG" id="KOG0061">
    <property type="taxonomic scope" value="Eukaryota"/>
</dbReference>
<dbReference type="RefSeq" id="XP_002680649.1">
    <property type="nucleotide sequence ID" value="XM_002680603.1"/>
</dbReference>
<dbReference type="Pfam" id="PF19055">
    <property type="entry name" value="ABC2_membrane_7"/>
    <property type="match status" value="1"/>
</dbReference>
<dbReference type="VEuPathDB" id="AmoebaDB:NAEGRDRAFT_31262"/>
<dbReference type="CDD" id="cd03213">
    <property type="entry name" value="ABCG_EPDR"/>
    <property type="match status" value="1"/>
</dbReference>
<keyword evidence="2" id="KW-0813">Transport</keyword>
<accession>D2V651</accession>
<dbReference type="InterPro" id="IPR003593">
    <property type="entry name" value="AAA+_ATPase"/>
</dbReference>
<sequence>MKGLYKDVKAEISFDKLSLDLVSNNKRILHNLNGKFRPGKLTCIMGPSGSGKTTLLSAILGNASYANVSGDIFVNGVKSSIKEFKNITAFVTQEDCMYRELTVEECIYFSARTRLNFPSKVIDQIVNGVIQNLDLDHIRHSLIGDESKRGISGGQRKRVSIAMELVTCPYILFLDEPTSSLDAYSSFEVAKSMKDIAESGITVVAVLHQPRFEIFQMFDDVVLLGNGGRIVYMGESNQVLNYFEKQLSLIPPPYVNPSDFLLDAI</sequence>
<dbReference type="InterPro" id="IPR043926">
    <property type="entry name" value="ABCG_dom"/>
</dbReference>
<evidence type="ECO:0000256" key="5">
    <source>
        <dbReference type="ARBA" id="ARBA00022840"/>
    </source>
</evidence>
<name>D2V651_NAEGR</name>
<dbReference type="SMART" id="SM00382">
    <property type="entry name" value="AAA"/>
    <property type="match status" value="1"/>
</dbReference>
<dbReference type="Pfam" id="PF00005">
    <property type="entry name" value="ABC_tran"/>
    <property type="match status" value="1"/>
</dbReference>
<dbReference type="InterPro" id="IPR027417">
    <property type="entry name" value="P-loop_NTPase"/>
</dbReference>
<evidence type="ECO:0000313" key="10">
    <source>
        <dbReference type="Proteomes" id="UP000006671"/>
    </source>
</evidence>
<dbReference type="SUPFAM" id="SSF52540">
    <property type="entry name" value="P-loop containing nucleoside triphosphate hydrolases"/>
    <property type="match status" value="1"/>
</dbReference>
<dbReference type="PROSITE" id="PS50893">
    <property type="entry name" value="ABC_TRANSPORTER_2"/>
    <property type="match status" value="1"/>
</dbReference>
<keyword evidence="4" id="KW-0547">Nucleotide-binding</keyword>
<evidence type="ECO:0000313" key="9">
    <source>
        <dbReference type="EMBL" id="EFC47905.1"/>
    </source>
</evidence>
<keyword evidence="3" id="KW-0812">Transmembrane</keyword>
<dbReference type="GO" id="GO:0005524">
    <property type="term" value="F:ATP binding"/>
    <property type="evidence" value="ECO:0007669"/>
    <property type="project" value="UniProtKB-KW"/>
</dbReference>
<dbReference type="InParanoid" id="D2V651"/>
<evidence type="ECO:0000256" key="6">
    <source>
        <dbReference type="ARBA" id="ARBA00022989"/>
    </source>
</evidence>
<keyword evidence="10" id="KW-1185">Reference proteome</keyword>
<evidence type="ECO:0000256" key="4">
    <source>
        <dbReference type="ARBA" id="ARBA00022741"/>
    </source>
</evidence>
<reference evidence="9 10" key="1">
    <citation type="journal article" date="2010" name="Cell">
        <title>The genome of Naegleria gruberi illuminates early eukaryotic versatility.</title>
        <authorList>
            <person name="Fritz-Laylin L.K."/>
            <person name="Prochnik S.E."/>
            <person name="Ginger M.L."/>
            <person name="Dacks J.B."/>
            <person name="Carpenter M.L."/>
            <person name="Field M.C."/>
            <person name="Kuo A."/>
            <person name="Paredez A."/>
            <person name="Chapman J."/>
            <person name="Pham J."/>
            <person name="Shu S."/>
            <person name="Neupane R."/>
            <person name="Cipriano M."/>
            <person name="Mancuso J."/>
            <person name="Tu H."/>
            <person name="Salamov A."/>
            <person name="Lindquist E."/>
            <person name="Shapiro H."/>
            <person name="Lucas S."/>
            <person name="Grigoriev I.V."/>
            <person name="Cande W.Z."/>
            <person name="Fulton C."/>
            <person name="Rokhsar D.S."/>
            <person name="Dawson S.C."/>
        </authorList>
    </citation>
    <scope>NUCLEOTIDE SEQUENCE [LARGE SCALE GENOMIC DNA]</scope>
    <source>
        <strain evidence="9 10">NEG-M</strain>
    </source>
</reference>
<dbReference type="InterPro" id="IPR003439">
    <property type="entry name" value="ABC_transporter-like_ATP-bd"/>
</dbReference>
<comment type="subcellular location">
    <subcellularLocation>
        <location evidence="1">Membrane</location>
        <topology evidence="1">Multi-pass membrane protein</topology>
    </subcellularLocation>
</comment>
<evidence type="ECO:0000256" key="7">
    <source>
        <dbReference type="ARBA" id="ARBA00023136"/>
    </source>
</evidence>
<dbReference type="GeneID" id="8849401"/>
<dbReference type="KEGG" id="ngr:NAEGRDRAFT_31262"/>
<dbReference type="AlphaFoldDB" id="D2V651"/>
<dbReference type="Gene3D" id="3.40.50.300">
    <property type="entry name" value="P-loop containing nucleotide triphosphate hydrolases"/>
    <property type="match status" value="1"/>
</dbReference>
<dbReference type="EMBL" id="GG738853">
    <property type="protein sequence ID" value="EFC47905.1"/>
    <property type="molecule type" value="Genomic_DNA"/>
</dbReference>
<evidence type="ECO:0000256" key="3">
    <source>
        <dbReference type="ARBA" id="ARBA00022692"/>
    </source>
</evidence>
<dbReference type="OMA" id="ETNITIC"/>
<gene>
    <name evidence="9" type="ORF">NAEGRDRAFT_31262</name>
</gene>
<dbReference type="FunFam" id="3.40.50.300:FF:000367">
    <property type="entry name" value="ABC transporter G family member 24"/>
    <property type="match status" value="1"/>
</dbReference>
<evidence type="ECO:0000259" key="8">
    <source>
        <dbReference type="PROSITE" id="PS50893"/>
    </source>
</evidence>
<dbReference type="GO" id="GO:0140359">
    <property type="term" value="F:ABC-type transporter activity"/>
    <property type="evidence" value="ECO:0007669"/>
    <property type="project" value="InterPro"/>
</dbReference>
<dbReference type="InterPro" id="IPR017871">
    <property type="entry name" value="ABC_transporter-like_CS"/>
</dbReference>
<dbReference type="PANTHER" id="PTHR48041:SF91">
    <property type="entry name" value="ABC TRANSPORTER G FAMILY MEMBER 28"/>
    <property type="match status" value="1"/>
</dbReference>
<dbReference type="PANTHER" id="PTHR48041">
    <property type="entry name" value="ABC TRANSPORTER G FAMILY MEMBER 28"/>
    <property type="match status" value="1"/>
</dbReference>
<keyword evidence="7" id="KW-0472">Membrane</keyword>
<dbReference type="GO" id="GO:0016887">
    <property type="term" value="F:ATP hydrolysis activity"/>
    <property type="evidence" value="ECO:0007669"/>
    <property type="project" value="InterPro"/>
</dbReference>
<keyword evidence="5" id="KW-0067">ATP-binding</keyword>
<organism evidence="10">
    <name type="scientific">Naegleria gruberi</name>
    <name type="common">Amoeba</name>
    <dbReference type="NCBI Taxonomy" id="5762"/>
    <lineage>
        <taxon>Eukaryota</taxon>
        <taxon>Discoba</taxon>
        <taxon>Heterolobosea</taxon>
        <taxon>Tetramitia</taxon>
        <taxon>Eutetramitia</taxon>
        <taxon>Vahlkampfiidae</taxon>
        <taxon>Naegleria</taxon>
    </lineage>
</organism>
<protein>
    <submittedName>
        <fullName evidence="9">Predicted protein</fullName>
    </submittedName>
</protein>
<dbReference type="InterPro" id="IPR050352">
    <property type="entry name" value="ABCG_transporters"/>
</dbReference>
<proteinExistence type="predicted"/>
<dbReference type="Proteomes" id="UP000006671">
    <property type="component" value="Unassembled WGS sequence"/>
</dbReference>